<sequence length="121" mass="13983">MLMEYKVVIGCISLLVLSNVFMNIAWYGHLSKLADKPVYIAVIVSWLIALIEYMLMVPANRYAHDYFTIGQLKIMQEVITLTVFVPLSILMFGEKWNWDYLWAALCMVGAVFFAFRSKIFA</sequence>
<evidence type="ECO:0008006" key="4">
    <source>
        <dbReference type="Google" id="ProtNLM"/>
    </source>
</evidence>
<dbReference type="EMBL" id="FOXF01000025">
    <property type="protein sequence ID" value="SFP45535.1"/>
    <property type="molecule type" value="Genomic_DNA"/>
</dbReference>
<keyword evidence="3" id="KW-1185">Reference proteome</keyword>
<organism evidence="2 3">
    <name type="scientific">Ruminobacter amylophilus</name>
    <dbReference type="NCBI Taxonomy" id="867"/>
    <lineage>
        <taxon>Bacteria</taxon>
        <taxon>Pseudomonadati</taxon>
        <taxon>Pseudomonadota</taxon>
        <taxon>Gammaproteobacteria</taxon>
        <taxon>Aeromonadales</taxon>
        <taxon>Succinivibrionaceae</taxon>
        <taxon>Ruminobacter</taxon>
    </lineage>
</organism>
<dbReference type="Proteomes" id="UP000243745">
    <property type="component" value="Unassembled WGS sequence"/>
</dbReference>
<keyword evidence="1" id="KW-0812">Transmembrane</keyword>
<dbReference type="Pfam" id="PF04342">
    <property type="entry name" value="DMT_6"/>
    <property type="match status" value="1"/>
</dbReference>
<protein>
    <recommendedName>
        <fullName evidence="4">DMT family protein</fullName>
    </recommendedName>
</protein>
<evidence type="ECO:0000313" key="3">
    <source>
        <dbReference type="Proteomes" id="UP000243745"/>
    </source>
</evidence>
<dbReference type="RefSeq" id="WP_198020404.1">
    <property type="nucleotide sequence ID" value="NZ_FOXF01000025.1"/>
</dbReference>
<evidence type="ECO:0000256" key="1">
    <source>
        <dbReference type="SAM" id="Phobius"/>
    </source>
</evidence>
<dbReference type="PANTHER" id="PTHR38482:SF1">
    <property type="entry name" value="DMT FAMILY PROTEIN"/>
    <property type="match status" value="1"/>
</dbReference>
<keyword evidence="1" id="KW-1133">Transmembrane helix</keyword>
<dbReference type="PIRSF" id="PIRSF021239">
    <property type="entry name" value="UCP021239"/>
    <property type="match status" value="1"/>
</dbReference>
<dbReference type="AlphaFoldDB" id="A0A662ZJ75"/>
<feature type="transmembrane region" description="Helical" evidence="1">
    <location>
        <begin position="38"/>
        <end position="57"/>
    </location>
</feature>
<evidence type="ECO:0000313" key="2">
    <source>
        <dbReference type="EMBL" id="SFP45535.1"/>
    </source>
</evidence>
<keyword evidence="1" id="KW-0472">Membrane</keyword>
<feature type="transmembrane region" description="Helical" evidence="1">
    <location>
        <begin position="7"/>
        <end position="26"/>
    </location>
</feature>
<feature type="transmembrane region" description="Helical" evidence="1">
    <location>
        <begin position="78"/>
        <end position="94"/>
    </location>
</feature>
<proteinExistence type="predicted"/>
<dbReference type="InterPro" id="IPR007437">
    <property type="entry name" value="DUF486"/>
</dbReference>
<name>A0A662ZJ75_9GAMM</name>
<reference evidence="2 3" key="1">
    <citation type="submission" date="2016-10" db="EMBL/GenBank/DDBJ databases">
        <authorList>
            <person name="Varghese N."/>
            <person name="Submissions S."/>
        </authorList>
    </citation>
    <scope>NUCLEOTIDE SEQUENCE [LARGE SCALE GENOMIC DNA]</scope>
    <source>
        <strain evidence="2 3">DSM 1361</strain>
    </source>
</reference>
<feature type="transmembrane region" description="Helical" evidence="1">
    <location>
        <begin position="100"/>
        <end position="117"/>
    </location>
</feature>
<gene>
    <name evidence="2" type="ORF">SAMN02910344_01433</name>
</gene>
<accession>A0A662ZJ75</accession>
<dbReference type="PANTHER" id="PTHR38482">
    <property type="entry name" value="DMT FAMILY PROTEIN"/>
    <property type="match status" value="1"/>
</dbReference>